<protein>
    <recommendedName>
        <fullName evidence="1">Altered inheritance of mitochondria protein 6</fullName>
    </recommendedName>
</protein>
<organism evidence="3 4">
    <name type="scientific">Mucilaginibacter lappiensis</name>
    <dbReference type="NCBI Taxonomy" id="354630"/>
    <lineage>
        <taxon>Bacteria</taxon>
        <taxon>Pseudomonadati</taxon>
        <taxon>Bacteroidota</taxon>
        <taxon>Sphingobacteriia</taxon>
        <taxon>Sphingobacteriales</taxon>
        <taxon>Sphingobacteriaceae</taxon>
        <taxon>Mucilaginibacter</taxon>
    </lineage>
</organism>
<dbReference type="EMBL" id="JACHCA010000007">
    <property type="protein sequence ID" value="MBB6128773.1"/>
    <property type="molecule type" value="Genomic_DNA"/>
</dbReference>
<evidence type="ECO:0000313" key="4">
    <source>
        <dbReference type="Proteomes" id="UP000548326"/>
    </source>
</evidence>
<reference evidence="3 4" key="1">
    <citation type="submission" date="2020-08" db="EMBL/GenBank/DDBJ databases">
        <title>Genomic Encyclopedia of Type Strains, Phase IV (KMG-V): Genome sequencing to study the core and pangenomes of soil and plant-associated prokaryotes.</title>
        <authorList>
            <person name="Whitman W."/>
        </authorList>
    </citation>
    <scope>NUCLEOTIDE SEQUENCE [LARGE SCALE GENOMIC DNA]</scope>
    <source>
        <strain evidence="3 4">MP601</strain>
    </source>
</reference>
<dbReference type="GO" id="GO:0006629">
    <property type="term" value="P:lipid metabolic process"/>
    <property type="evidence" value="ECO:0007669"/>
    <property type="project" value="InterPro"/>
</dbReference>
<dbReference type="InterPro" id="IPR051236">
    <property type="entry name" value="HAT_RTT109-like"/>
</dbReference>
<evidence type="ECO:0000256" key="1">
    <source>
        <dbReference type="ARBA" id="ARBA00014286"/>
    </source>
</evidence>
<proteinExistence type="predicted"/>
<evidence type="ECO:0000256" key="2">
    <source>
        <dbReference type="SAM" id="SignalP"/>
    </source>
</evidence>
<dbReference type="Proteomes" id="UP000548326">
    <property type="component" value="Unassembled WGS sequence"/>
</dbReference>
<name>A0A841JCB4_9SPHI</name>
<dbReference type="InterPro" id="IPR039559">
    <property type="entry name" value="AIM6_PI-PLC-like_dom"/>
</dbReference>
<sequence length="280" mass="32044">MMQAASFCLKHLKLLFLVLLAFTAFNSYSQNVPLANAFAHNDYWHKRPLYDALDNGYTHIEADIYLRHGKLIVAHLLPVLKRHRTLELLYLDPLASCINGSNGQESRIVYPITLMIDIKSNAAKTYEALSEVLEKYKSILSGYEDGVFVQRQITIVITGNKPFDILKKQQNRLAFIDEDLLKVQQDTSSTNIYRTASCKYSRLVNWNGSGVFPVLQKERLCKYVSMAHRYGKKVRLWASPENPVVWNELLDCGVDLINTDKLPELKNFLTRRVAFSANAK</sequence>
<dbReference type="AlphaFoldDB" id="A0A841JCB4"/>
<feature type="chain" id="PRO_5032896470" description="Altered inheritance of mitochondria protein 6" evidence="2">
    <location>
        <begin position="30"/>
        <end position="280"/>
    </location>
</feature>
<dbReference type="CDD" id="cd08577">
    <property type="entry name" value="PI-PLCc_GDPD_SF_unchar3"/>
    <property type="match status" value="1"/>
</dbReference>
<keyword evidence="2" id="KW-0732">Signal</keyword>
<dbReference type="SUPFAM" id="SSF51695">
    <property type="entry name" value="PLC-like phosphodiesterases"/>
    <property type="match status" value="1"/>
</dbReference>
<dbReference type="Pfam" id="PF13653">
    <property type="entry name" value="GDPD_2"/>
    <property type="match status" value="1"/>
</dbReference>
<accession>A0A841JCB4</accession>
<dbReference type="PANTHER" id="PTHR31571">
    <property type="entry name" value="ALTERED INHERITANCE OF MITOCHONDRIA PROTEIN 6"/>
    <property type="match status" value="1"/>
</dbReference>
<dbReference type="PANTHER" id="PTHR31571:SF1">
    <property type="entry name" value="ALTERED INHERITANCE OF MITOCHONDRIA PROTEIN 6"/>
    <property type="match status" value="1"/>
</dbReference>
<dbReference type="InterPro" id="IPR017946">
    <property type="entry name" value="PLC-like_Pdiesterase_TIM-brl"/>
</dbReference>
<comment type="caution">
    <text evidence="3">The sequence shown here is derived from an EMBL/GenBank/DDBJ whole genome shotgun (WGS) entry which is preliminary data.</text>
</comment>
<gene>
    <name evidence="3" type="ORF">HDF22_002896</name>
</gene>
<dbReference type="Gene3D" id="3.20.20.190">
    <property type="entry name" value="Phosphatidylinositol (PI) phosphodiesterase"/>
    <property type="match status" value="1"/>
</dbReference>
<dbReference type="RefSeq" id="WP_260170864.1">
    <property type="nucleotide sequence ID" value="NZ_JACHCA010000007.1"/>
</dbReference>
<evidence type="ECO:0000313" key="3">
    <source>
        <dbReference type="EMBL" id="MBB6128773.1"/>
    </source>
</evidence>
<feature type="signal peptide" evidence="2">
    <location>
        <begin position="1"/>
        <end position="29"/>
    </location>
</feature>
<dbReference type="GO" id="GO:0008081">
    <property type="term" value="F:phosphoric diester hydrolase activity"/>
    <property type="evidence" value="ECO:0007669"/>
    <property type="project" value="InterPro"/>
</dbReference>